<reference evidence="1" key="1">
    <citation type="submission" date="2021-06" db="EMBL/GenBank/DDBJ databases">
        <title>Parelaphostrongylus tenuis whole genome reference sequence.</title>
        <authorList>
            <person name="Garwood T.J."/>
            <person name="Larsen P.A."/>
            <person name="Fountain-Jones N.M."/>
            <person name="Garbe J.R."/>
            <person name="Macchietto M.G."/>
            <person name="Kania S.A."/>
            <person name="Gerhold R.W."/>
            <person name="Richards J.E."/>
            <person name="Wolf T.M."/>
        </authorList>
    </citation>
    <scope>NUCLEOTIDE SEQUENCE</scope>
    <source>
        <strain evidence="1">MNPRO001-30</strain>
        <tissue evidence="1">Meninges</tissue>
    </source>
</reference>
<accession>A0AAD5RAN3</accession>
<comment type="caution">
    <text evidence="1">The sequence shown here is derived from an EMBL/GenBank/DDBJ whole genome shotgun (WGS) entry which is preliminary data.</text>
</comment>
<evidence type="ECO:0000313" key="1">
    <source>
        <dbReference type="EMBL" id="KAJ1372838.1"/>
    </source>
</evidence>
<organism evidence="1 2">
    <name type="scientific">Parelaphostrongylus tenuis</name>
    <name type="common">Meningeal worm</name>
    <dbReference type="NCBI Taxonomy" id="148309"/>
    <lineage>
        <taxon>Eukaryota</taxon>
        <taxon>Metazoa</taxon>
        <taxon>Ecdysozoa</taxon>
        <taxon>Nematoda</taxon>
        <taxon>Chromadorea</taxon>
        <taxon>Rhabditida</taxon>
        <taxon>Rhabditina</taxon>
        <taxon>Rhabditomorpha</taxon>
        <taxon>Strongyloidea</taxon>
        <taxon>Metastrongylidae</taxon>
        <taxon>Parelaphostrongylus</taxon>
    </lineage>
</organism>
<gene>
    <name evidence="1" type="ORF">KIN20_035121</name>
</gene>
<sequence length="153" mass="17592">MREDSVTDAHLAQLNTAKTRRVMIDGFSFWPNCPSTLLQLGDESLRMFAKKKNFPVLILDSRSATIPMICRCGEDWLASAAESKTIRPHICTMRRCAAVNGPEFRIECENEDYTNNFERAAMQFTFATETFDEQEDSIDGNTHENQTKYFDLY</sequence>
<dbReference type="Proteomes" id="UP001196413">
    <property type="component" value="Unassembled WGS sequence"/>
</dbReference>
<protein>
    <submittedName>
        <fullName evidence="1">Uncharacterized protein</fullName>
    </submittedName>
</protein>
<keyword evidence="2" id="KW-1185">Reference proteome</keyword>
<proteinExistence type="predicted"/>
<dbReference type="AlphaFoldDB" id="A0AAD5RAN3"/>
<dbReference type="EMBL" id="JAHQIW010007196">
    <property type="protein sequence ID" value="KAJ1372838.1"/>
    <property type="molecule type" value="Genomic_DNA"/>
</dbReference>
<evidence type="ECO:0000313" key="2">
    <source>
        <dbReference type="Proteomes" id="UP001196413"/>
    </source>
</evidence>
<name>A0AAD5RAN3_PARTN</name>